<gene>
    <name evidence="1" type="ORF">CARN6_2806</name>
</gene>
<reference evidence="1" key="1">
    <citation type="submission" date="2009-10" db="EMBL/GenBank/DDBJ databases">
        <title>Diversity of trophic interactions inside an arsenic-rich microbial ecosystem.</title>
        <authorList>
            <person name="Bertin P.N."/>
            <person name="Heinrich-Salmeron A."/>
            <person name="Pelletier E."/>
            <person name="Goulhen-Chollet F."/>
            <person name="Arsene-Ploetze F."/>
            <person name="Gallien S."/>
            <person name="Calteau A."/>
            <person name="Vallenet D."/>
            <person name="Casiot C."/>
            <person name="Chane-Woon-Ming B."/>
            <person name="Giloteaux L."/>
            <person name="Barakat M."/>
            <person name="Bonnefoy V."/>
            <person name="Bruneel O."/>
            <person name="Chandler M."/>
            <person name="Cleiss J."/>
            <person name="Duran R."/>
            <person name="Elbaz-Poulichet F."/>
            <person name="Fonknechten N."/>
            <person name="Lauga B."/>
            <person name="Mornico D."/>
            <person name="Ortet P."/>
            <person name="Schaeffer C."/>
            <person name="Siguier P."/>
            <person name="Alexander Thil Smith A."/>
            <person name="Van Dorsselaer A."/>
            <person name="Weissenbach J."/>
            <person name="Medigue C."/>
            <person name="Le Paslier D."/>
        </authorList>
    </citation>
    <scope>NUCLEOTIDE SEQUENCE</scope>
</reference>
<protein>
    <submittedName>
        <fullName evidence="1">Uncharacterized protein</fullName>
    </submittedName>
</protein>
<dbReference type="EMBL" id="CABQ01000008">
    <property type="protein sequence ID" value="CBI06694.1"/>
    <property type="molecule type" value="Genomic_DNA"/>
</dbReference>
<organism evidence="1">
    <name type="scientific">mine drainage metagenome</name>
    <dbReference type="NCBI Taxonomy" id="410659"/>
    <lineage>
        <taxon>unclassified sequences</taxon>
        <taxon>metagenomes</taxon>
        <taxon>ecological metagenomes</taxon>
    </lineage>
</organism>
<name>E6QHI0_9ZZZZ</name>
<comment type="caution">
    <text evidence="1">The sequence shown here is derived from an EMBL/GenBank/DDBJ whole genome shotgun (WGS) entry which is preliminary data.</text>
</comment>
<accession>E6QHI0</accession>
<proteinExistence type="predicted"/>
<evidence type="ECO:0000313" key="1">
    <source>
        <dbReference type="EMBL" id="CBI06694.1"/>
    </source>
</evidence>
<dbReference type="AlphaFoldDB" id="E6QHI0"/>
<sequence length="143" mass="15806">MPSVIGSVRPFELPRSASGSLGAARPRDRVRRSQARSRTFWIQGFARTTRSLFAALEANAVPRTGLKNSTSVPRLVVISAFLQHTTLLHALHDNRKGRTLSPGLTRLELELFRIGFSVRLGDRPDSRALAFGWGLASRTRRSG</sequence>